<comment type="caution">
    <text evidence="1">The sequence shown here is derived from an EMBL/GenBank/DDBJ whole genome shotgun (WGS) entry which is preliminary data.</text>
</comment>
<organism evidence="1">
    <name type="scientific">bioreactor metagenome</name>
    <dbReference type="NCBI Taxonomy" id="1076179"/>
    <lineage>
        <taxon>unclassified sequences</taxon>
        <taxon>metagenomes</taxon>
        <taxon>ecological metagenomes</taxon>
    </lineage>
</organism>
<gene>
    <name evidence="1" type="ORF">SDC9_47954</name>
</gene>
<proteinExistence type="predicted"/>
<protein>
    <submittedName>
        <fullName evidence="1">Uncharacterized protein</fullName>
    </submittedName>
</protein>
<sequence>MTHSLHRSGDIESQKRDFNWFMYQTKGVNDKNIRDKALEFIATAEAWHSENWGDVKTGPLTQYSSEEIRKNISDKSRIRGVFTSKEQVIGFLKDIKAKDLGMSVVITGVLSEVLPACREAGVTPHSVNYSLGVWGNKSRLPDDDTLSITTMCGHHMIPPKFVEDVQKQVDNGKLTAEEGAKKLSNFCYCGIFNQIRCAEILNIVSEKKKRDAADA</sequence>
<reference evidence="1" key="1">
    <citation type="submission" date="2019-08" db="EMBL/GenBank/DDBJ databases">
        <authorList>
            <person name="Kucharzyk K."/>
            <person name="Murdoch R.W."/>
            <person name="Higgins S."/>
            <person name="Loffler F."/>
        </authorList>
    </citation>
    <scope>NUCLEOTIDE SEQUENCE</scope>
</reference>
<accession>A0A644WHF4</accession>
<name>A0A644WHF4_9ZZZZ</name>
<dbReference type="EMBL" id="VSSQ01000817">
    <property type="protein sequence ID" value="MPM01714.1"/>
    <property type="molecule type" value="Genomic_DNA"/>
</dbReference>
<dbReference type="AlphaFoldDB" id="A0A644WHF4"/>
<evidence type="ECO:0000313" key="1">
    <source>
        <dbReference type="EMBL" id="MPM01714.1"/>
    </source>
</evidence>